<dbReference type="AlphaFoldDB" id="A0A5N5W1E1"/>
<feature type="region of interest" description="Disordered" evidence="1">
    <location>
        <begin position="42"/>
        <end position="67"/>
    </location>
</feature>
<proteinExistence type="predicted"/>
<evidence type="ECO:0000313" key="3">
    <source>
        <dbReference type="Proteomes" id="UP000327000"/>
    </source>
</evidence>
<reference evidence="2 3" key="1">
    <citation type="journal article" date="2019" name="Microb. Cell Fact.">
        <title>Exploring novel herbicidin analogues by transcriptional regulator overexpression and MS/MS molecular networking.</title>
        <authorList>
            <person name="Shi Y."/>
            <person name="Gu R."/>
            <person name="Li Y."/>
            <person name="Wang X."/>
            <person name="Ren W."/>
            <person name="Li X."/>
            <person name="Wang L."/>
            <person name="Xie Y."/>
            <person name="Hong B."/>
        </authorList>
    </citation>
    <scope>NUCLEOTIDE SEQUENCE [LARGE SCALE GENOMIC DNA]</scope>
    <source>
        <strain evidence="2 3">US-43</strain>
    </source>
</reference>
<name>A0A5N5W1E1_STRMB</name>
<dbReference type="RefSeq" id="WP_152265169.1">
    <property type="nucleotide sequence ID" value="NZ_VOKX01000106.1"/>
</dbReference>
<evidence type="ECO:0000256" key="1">
    <source>
        <dbReference type="SAM" id="MobiDB-lite"/>
    </source>
</evidence>
<sequence>MDKPLEASDLRSYAARMLTRVGIREITAENLSQAMHHTHIQENGLGHHPRTGNLAPSDSAGLIGGAPMPHKKTVTEFHAALIRAPWTCSSPTRRRPLRAPVSQPCAPMCPPPAGGW</sequence>
<organism evidence="2 3">
    <name type="scientific">Streptomyces mobaraensis</name>
    <name type="common">Streptoverticillium mobaraense</name>
    <dbReference type="NCBI Taxonomy" id="35621"/>
    <lineage>
        <taxon>Bacteria</taxon>
        <taxon>Bacillati</taxon>
        <taxon>Actinomycetota</taxon>
        <taxon>Actinomycetes</taxon>
        <taxon>Kitasatosporales</taxon>
        <taxon>Streptomycetaceae</taxon>
        <taxon>Streptomyces</taxon>
    </lineage>
</organism>
<comment type="caution">
    <text evidence="2">The sequence shown here is derived from an EMBL/GenBank/DDBJ whole genome shotgun (WGS) entry which is preliminary data.</text>
</comment>
<protein>
    <submittedName>
        <fullName evidence="2">Uncharacterized protein</fullName>
    </submittedName>
</protein>
<gene>
    <name evidence="2" type="ORF">FRZ00_26175</name>
</gene>
<dbReference type="Proteomes" id="UP000327000">
    <property type="component" value="Unassembled WGS sequence"/>
</dbReference>
<keyword evidence="3" id="KW-1185">Reference proteome</keyword>
<evidence type="ECO:0000313" key="2">
    <source>
        <dbReference type="EMBL" id="KAB7835712.1"/>
    </source>
</evidence>
<accession>A0A5N5W1E1</accession>
<dbReference type="EMBL" id="VOKX01000106">
    <property type="protein sequence ID" value="KAB7835712.1"/>
    <property type="molecule type" value="Genomic_DNA"/>
</dbReference>